<organism evidence="7 8">
    <name type="scientific">Methanosphaerula palustris (strain ATCC BAA-1556 / DSM 19958 / E1-9c)</name>
    <dbReference type="NCBI Taxonomy" id="521011"/>
    <lineage>
        <taxon>Archaea</taxon>
        <taxon>Methanobacteriati</taxon>
        <taxon>Methanobacteriota</taxon>
        <taxon>Stenosarchaea group</taxon>
        <taxon>Methanomicrobia</taxon>
        <taxon>Methanomicrobiales</taxon>
        <taxon>Methanoregulaceae</taxon>
        <taxon>Methanosphaerula</taxon>
    </lineage>
</organism>
<dbReference type="Pfam" id="PF01992">
    <property type="entry name" value="vATP-synt_AC39"/>
    <property type="match status" value="1"/>
</dbReference>
<dbReference type="HAMAP" id="MF_00314">
    <property type="entry name" value="ATP_synth_C_arch"/>
    <property type="match status" value="1"/>
</dbReference>
<dbReference type="Proteomes" id="UP000002457">
    <property type="component" value="Chromosome"/>
</dbReference>
<keyword evidence="7" id="KW-0378">Hydrolase</keyword>
<evidence type="ECO:0000256" key="6">
    <source>
        <dbReference type="HAMAP-Rule" id="MF_00314"/>
    </source>
</evidence>
<comment type="function">
    <text evidence="6">Component of the A-type ATP synthase that produces ATP from ADP in the presence of a proton gradient across the membrane.</text>
</comment>
<comment type="subunit">
    <text evidence="6">Has multiple subunits with at least A(3), B(3), C, D, E, F, H, I and proteolipid K(x).</text>
</comment>
<dbReference type="eggNOG" id="arCOG02459">
    <property type="taxonomic scope" value="Archaea"/>
</dbReference>
<dbReference type="InterPro" id="IPR002843">
    <property type="entry name" value="ATPase_V0-cplx_csu/dsu"/>
</dbReference>
<dbReference type="GO" id="GO:0016787">
    <property type="term" value="F:hydrolase activity"/>
    <property type="evidence" value="ECO:0007669"/>
    <property type="project" value="UniProtKB-KW"/>
</dbReference>
<keyword evidence="6" id="KW-1003">Cell membrane</keyword>
<dbReference type="PANTHER" id="PTHR38682:SF1">
    <property type="entry name" value="V-TYPE ATP SYNTHASE SUBUNIT C"/>
    <property type="match status" value="1"/>
</dbReference>
<dbReference type="PANTHER" id="PTHR38682">
    <property type="entry name" value="V-TYPE ATP SYNTHASE SUBUNIT C"/>
    <property type="match status" value="1"/>
</dbReference>
<dbReference type="InterPro" id="IPR014272">
    <property type="entry name" value="ATPase_V0-cplx_csu"/>
</dbReference>
<dbReference type="Gene3D" id="1.10.132.50">
    <property type="entry name" value="ATP synthase (C/AC39) subunit, domain 3"/>
    <property type="match status" value="1"/>
</dbReference>
<dbReference type="GO" id="GO:0005524">
    <property type="term" value="F:ATP binding"/>
    <property type="evidence" value="ECO:0007669"/>
    <property type="project" value="UniProtKB-UniRule"/>
</dbReference>
<dbReference type="InterPro" id="IPR050873">
    <property type="entry name" value="V-ATPase_V0D/AC39_subunit"/>
</dbReference>
<dbReference type="InterPro" id="IPR044911">
    <property type="entry name" value="V-type_ATPase_csu/dsu_dom_3"/>
</dbReference>
<dbReference type="RefSeq" id="WP_012617901.1">
    <property type="nucleotide sequence ID" value="NC_011832.1"/>
</dbReference>
<dbReference type="AlphaFoldDB" id="B8GHH7"/>
<evidence type="ECO:0000256" key="5">
    <source>
        <dbReference type="ARBA" id="ARBA00023310"/>
    </source>
</evidence>
<dbReference type="OrthoDB" id="4272at2157"/>
<dbReference type="InterPro" id="IPR036079">
    <property type="entry name" value="ATPase_csu/dsu_sf"/>
</dbReference>
<evidence type="ECO:0000256" key="4">
    <source>
        <dbReference type="ARBA" id="ARBA00023065"/>
    </source>
</evidence>
<accession>B8GHH7</accession>
<sequence>MAGISHPGAYIYVCTRLQIRKGRLIPEDQYERMLQMSSSQIIRMIGEGNYRAQVLQFPGGALNANQIEQALTDNLALSFQKVLDLAPGMLGLLTSRYLARWDIVNVMLVLHGKEHRISDQRILSELIPAGELDRSFLESLIGQESIDRIVPMLEDWELYPVLSQWYMQKEGAGRFARLENRLYKQYYVNLLHALRNDPQTDYVFTRYIRLEIDLVNLRNIFRLRSGGVTHDLDHYLIPGGTVDLTTLNTLYGIEEKGAFVEEIRRTGIFPLIIRGLQEINREKTVDSEMVGEMLWLRWQQRRTPIHEVEMAVTRARLDQMDRLAIRHPFSVLPVLSYLERKKYEVFNLRAIIRGKEYRLQNDLIRRYLVI</sequence>
<dbReference type="KEGG" id="mpl:Mpal_1247"/>
<keyword evidence="8" id="KW-1185">Reference proteome</keyword>
<dbReference type="GO" id="GO:0005886">
    <property type="term" value="C:plasma membrane"/>
    <property type="evidence" value="ECO:0007669"/>
    <property type="project" value="UniProtKB-SubCell"/>
</dbReference>
<dbReference type="Gene3D" id="1.20.1690.10">
    <property type="entry name" value="V-type ATP synthase subunit C domain"/>
    <property type="match status" value="2"/>
</dbReference>
<dbReference type="GO" id="GO:0046933">
    <property type="term" value="F:proton-transporting ATP synthase activity, rotational mechanism"/>
    <property type="evidence" value="ECO:0007669"/>
    <property type="project" value="UniProtKB-UniRule"/>
</dbReference>
<protein>
    <recommendedName>
        <fullName evidence="6">A-type ATP synthase subunit C</fullName>
    </recommendedName>
</protein>
<dbReference type="SUPFAM" id="SSF103486">
    <property type="entry name" value="V-type ATP synthase subunit C"/>
    <property type="match status" value="1"/>
</dbReference>
<dbReference type="GO" id="GO:0046961">
    <property type="term" value="F:proton-transporting ATPase activity, rotational mechanism"/>
    <property type="evidence" value="ECO:0007669"/>
    <property type="project" value="InterPro"/>
</dbReference>
<keyword evidence="4 6" id="KW-0406">Ion transport</keyword>
<dbReference type="InterPro" id="IPR035067">
    <property type="entry name" value="V-type_ATPase_csu/dsu"/>
</dbReference>
<keyword evidence="6" id="KW-0472">Membrane</keyword>
<dbReference type="GO" id="GO:0033179">
    <property type="term" value="C:proton-transporting V-type ATPase, V0 domain"/>
    <property type="evidence" value="ECO:0007669"/>
    <property type="project" value="InterPro"/>
</dbReference>
<dbReference type="STRING" id="521011.Mpal_1247"/>
<evidence type="ECO:0000256" key="2">
    <source>
        <dbReference type="ARBA" id="ARBA00022448"/>
    </source>
</evidence>
<dbReference type="NCBIfam" id="NF002268">
    <property type="entry name" value="PRK01198.1-4"/>
    <property type="match status" value="1"/>
</dbReference>
<reference evidence="7 8" key="1">
    <citation type="journal article" date="2015" name="Genome Announc.">
        <title>Complete Genome Sequence of Methanosphaerula palustris E1-9CT, a Hydrogenotrophic Methanogen Isolated from a Minerotrophic Fen Peatland.</title>
        <authorList>
            <person name="Cadillo-Quiroz H."/>
            <person name="Browne P."/>
            <person name="Kyrpides N."/>
            <person name="Woyke T."/>
            <person name="Goodwin L."/>
            <person name="Detter C."/>
            <person name="Yavitt J.B."/>
            <person name="Zinder S.H."/>
        </authorList>
    </citation>
    <scope>NUCLEOTIDE SEQUENCE [LARGE SCALE GENOMIC DNA]</scope>
    <source>
        <strain evidence="8">ATCC BAA-1556 / DSM 19958 / E1-9c</strain>
    </source>
</reference>
<proteinExistence type="inferred from homology"/>
<evidence type="ECO:0000313" key="7">
    <source>
        <dbReference type="EMBL" id="ACL16582.1"/>
    </source>
</evidence>
<dbReference type="GO" id="GO:0042777">
    <property type="term" value="P:proton motive force-driven plasma membrane ATP synthesis"/>
    <property type="evidence" value="ECO:0007669"/>
    <property type="project" value="UniProtKB-UniRule"/>
</dbReference>
<evidence type="ECO:0000313" key="8">
    <source>
        <dbReference type="Proteomes" id="UP000002457"/>
    </source>
</evidence>
<evidence type="ECO:0000256" key="1">
    <source>
        <dbReference type="ARBA" id="ARBA00006709"/>
    </source>
</evidence>
<dbReference type="HOGENOM" id="CLU_059311_0_1_2"/>
<comment type="similarity">
    <text evidence="1 6">Belongs to the V-ATPase V0D/AC39 subunit family.</text>
</comment>
<keyword evidence="3 6" id="KW-0375">Hydrogen ion transport</keyword>
<gene>
    <name evidence="6" type="primary">atpC</name>
    <name evidence="7" type="ordered locus">Mpal_1247</name>
</gene>
<keyword evidence="2 6" id="KW-0813">Transport</keyword>
<comment type="subcellular location">
    <subcellularLocation>
        <location evidence="6">Cell membrane</location>
        <topology evidence="6">Peripheral membrane protein</topology>
    </subcellularLocation>
</comment>
<evidence type="ECO:0000256" key="3">
    <source>
        <dbReference type="ARBA" id="ARBA00022781"/>
    </source>
</evidence>
<dbReference type="GeneID" id="7271525"/>
<dbReference type="EMBL" id="CP001338">
    <property type="protein sequence ID" value="ACL16582.1"/>
    <property type="molecule type" value="Genomic_DNA"/>
</dbReference>
<name>B8GHH7_METPE</name>
<keyword evidence="5 6" id="KW-0066">ATP synthesis</keyword>